<dbReference type="PROSITE" id="PS50126">
    <property type="entry name" value="S1"/>
    <property type="match status" value="1"/>
</dbReference>
<protein>
    <submittedName>
        <fullName evidence="4">Exosome complex component Csl4</fullName>
    </submittedName>
</protein>
<evidence type="ECO:0000313" key="5">
    <source>
        <dbReference type="Proteomes" id="UP000789941"/>
    </source>
</evidence>
<dbReference type="GO" id="GO:0003676">
    <property type="term" value="F:nucleic acid binding"/>
    <property type="evidence" value="ECO:0007669"/>
    <property type="project" value="InterPro"/>
</dbReference>
<dbReference type="SUPFAM" id="SSF50249">
    <property type="entry name" value="Nucleic acid-binding proteins"/>
    <property type="match status" value="1"/>
</dbReference>
<dbReference type="InterPro" id="IPR012340">
    <property type="entry name" value="NA-bd_OB-fold"/>
</dbReference>
<keyword evidence="1" id="KW-0271">Exosome</keyword>
<dbReference type="EMBL" id="CABMJJ010000011">
    <property type="protein sequence ID" value="VVC04814.1"/>
    <property type="molecule type" value="Genomic_DNA"/>
</dbReference>
<reference evidence="4 5" key="1">
    <citation type="submission" date="2019-08" db="EMBL/GenBank/DDBJ databases">
        <authorList>
            <person name="Vazquez-Campos X."/>
        </authorList>
    </citation>
    <scope>NUCLEOTIDE SEQUENCE [LARGE SCALE GENOMIC DNA]</scope>
    <source>
        <strain evidence="4">LFW-283_2</strain>
    </source>
</reference>
<dbReference type="NCBIfam" id="NF034126">
    <property type="entry name" value="PRK09521.1"/>
    <property type="match status" value="1"/>
</dbReference>
<comment type="caution">
    <text evidence="4">The sequence shown here is derived from an EMBL/GenBank/DDBJ whole genome shotgun (WGS) entry which is preliminary data.</text>
</comment>
<dbReference type="Proteomes" id="UP000789941">
    <property type="component" value="Unassembled WGS sequence"/>
</dbReference>
<name>A0A5E4LS53_9ARCH</name>
<evidence type="ECO:0000259" key="3">
    <source>
        <dbReference type="PROSITE" id="PS50126"/>
    </source>
</evidence>
<dbReference type="InterPro" id="IPR003029">
    <property type="entry name" value="S1_domain"/>
</dbReference>
<dbReference type="AlphaFoldDB" id="A0A5E4LS53"/>
<gene>
    <name evidence="4" type="primary">csl4</name>
    <name evidence="4" type="ORF">LFW2832_01127</name>
</gene>
<feature type="compositionally biased region" description="Basic and acidic residues" evidence="2">
    <location>
        <begin position="188"/>
        <end position="199"/>
    </location>
</feature>
<dbReference type="GO" id="GO:0006396">
    <property type="term" value="P:RNA processing"/>
    <property type="evidence" value="ECO:0007669"/>
    <property type="project" value="InterPro"/>
</dbReference>
<feature type="region of interest" description="Disordered" evidence="2">
    <location>
        <begin position="180"/>
        <end position="235"/>
    </location>
</feature>
<proteinExistence type="predicted"/>
<feature type="domain" description="S1 motif" evidence="3">
    <location>
        <begin position="61"/>
        <end position="139"/>
    </location>
</feature>
<dbReference type="GO" id="GO:0000178">
    <property type="term" value="C:exosome (RNase complex)"/>
    <property type="evidence" value="ECO:0007669"/>
    <property type="project" value="UniProtKB-KW"/>
</dbReference>
<dbReference type="SUPFAM" id="SSF110324">
    <property type="entry name" value="Ribosomal L27 protein-like"/>
    <property type="match status" value="1"/>
</dbReference>
<dbReference type="InterPro" id="IPR025721">
    <property type="entry name" value="Exosome_cplx_N_dom"/>
</dbReference>
<evidence type="ECO:0000256" key="1">
    <source>
        <dbReference type="ARBA" id="ARBA00022835"/>
    </source>
</evidence>
<evidence type="ECO:0000256" key="2">
    <source>
        <dbReference type="SAM" id="MobiDB-lite"/>
    </source>
</evidence>
<dbReference type="PANTHER" id="PTHR12686:SF8">
    <property type="entry name" value="EXOSOME COMPLEX COMPONENT CSL4"/>
    <property type="match status" value="1"/>
</dbReference>
<organism evidence="4 5">
    <name type="scientific">Candidatus Bilamarchaeum dharawalense</name>
    <dbReference type="NCBI Taxonomy" id="2885759"/>
    <lineage>
        <taxon>Archaea</taxon>
        <taxon>Candidatus Micrarchaeota</taxon>
        <taxon>Candidatus Micrarchaeia</taxon>
        <taxon>Candidatus Anstonellales</taxon>
        <taxon>Candidatus Bilamarchaeaceae</taxon>
        <taxon>Candidatus Bilamarchaeum</taxon>
    </lineage>
</organism>
<dbReference type="Pfam" id="PF14382">
    <property type="entry name" value="ECR1_N"/>
    <property type="match status" value="1"/>
</dbReference>
<dbReference type="InterPro" id="IPR039771">
    <property type="entry name" value="Csl4"/>
</dbReference>
<accession>A0A5E4LS53</accession>
<evidence type="ECO:0000313" key="4">
    <source>
        <dbReference type="EMBL" id="VVC04814.1"/>
    </source>
</evidence>
<dbReference type="Gene3D" id="2.40.50.100">
    <property type="match status" value="1"/>
</dbReference>
<dbReference type="Gene3D" id="2.40.50.140">
    <property type="entry name" value="Nucleic acid-binding proteins"/>
    <property type="match status" value="1"/>
</dbReference>
<dbReference type="PANTHER" id="PTHR12686">
    <property type="entry name" value="3'-5' EXORIBONUCLEASE CSL4-RELATED"/>
    <property type="match status" value="1"/>
</dbReference>
<sequence length="235" mass="25877">MEKKLVLPGDHLSSAEEAEPGENTYSEKDEVYAAAVGENKTSPGHASVQTRGRKLKTPAIGDIVYCLLIKVSPNKAIGTCVASAEVEGNGRGVSFDAVLPVTAIKNDFVREVRDEVRIGDIIKAKVQKIMKSGIDISMLDNDCGVVCAFCPRCRQKMNLKEKVFICGICGWKDYKKIPLAEGEAPPPQRERFNRREYGGERGGYGQGRGEYRPRYGNSTPRRNDNRGSYGRKSFG</sequence>
<feature type="region of interest" description="Disordered" evidence="2">
    <location>
        <begin position="1"/>
        <end position="26"/>
    </location>
</feature>